<dbReference type="SMART" id="SM01143">
    <property type="entry name" value="DSX_dimer"/>
    <property type="match status" value="1"/>
</dbReference>
<dbReference type="PANTHER" id="PTHR12322">
    <property type="entry name" value="DOUBLESEX AND MAB-3 RELATED TRANSCRIPTION FACTOR DMRT"/>
    <property type="match status" value="1"/>
</dbReference>
<dbReference type="Pfam" id="PF08828">
    <property type="entry name" value="DSX_dimer"/>
    <property type="match status" value="1"/>
</dbReference>
<keyword evidence="9" id="KW-1185">Reference proteome</keyword>
<feature type="compositionally biased region" description="Pro residues" evidence="6">
    <location>
        <begin position="152"/>
        <end position="168"/>
    </location>
</feature>
<keyword evidence="1 5" id="KW-0479">Metal-binding</keyword>
<gene>
    <name evidence="8" type="ORF">R5R35_013113</name>
</gene>
<evidence type="ECO:0000256" key="6">
    <source>
        <dbReference type="SAM" id="MobiDB-lite"/>
    </source>
</evidence>
<evidence type="ECO:0000256" key="3">
    <source>
        <dbReference type="ARBA" id="ARBA00023125"/>
    </source>
</evidence>
<dbReference type="InterPro" id="IPR014932">
    <property type="entry name" value="DSX_dimer"/>
</dbReference>
<dbReference type="SUPFAM" id="SSF82927">
    <property type="entry name" value="Cysteine-rich DNA binding domain, (DM domain)"/>
    <property type="match status" value="1"/>
</dbReference>
<dbReference type="GO" id="GO:0000981">
    <property type="term" value="F:DNA-binding transcription factor activity, RNA polymerase II-specific"/>
    <property type="evidence" value="ECO:0007669"/>
    <property type="project" value="TreeGrafter"/>
</dbReference>
<protein>
    <recommendedName>
        <fullName evidence="7">DM domain-containing protein</fullName>
    </recommendedName>
</protein>
<accession>A0AAN9W1V1</accession>
<evidence type="ECO:0000313" key="9">
    <source>
        <dbReference type="Proteomes" id="UP001378592"/>
    </source>
</evidence>
<evidence type="ECO:0000259" key="7">
    <source>
        <dbReference type="PROSITE" id="PS50809"/>
    </source>
</evidence>
<dbReference type="InterPro" id="IPR001275">
    <property type="entry name" value="DM_DNA-bd"/>
</dbReference>
<feature type="region of interest" description="Disordered" evidence="6">
    <location>
        <begin position="280"/>
        <end position="303"/>
    </location>
</feature>
<dbReference type="InterPro" id="IPR036407">
    <property type="entry name" value="DM_DNA-bd_sf"/>
</dbReference>
<dbReference type="PROSITE" id="PS50809">
    <property type="entry name" value="DM_2"/>
    <property type="match status" value="1"/>
</dbReference>
<evidence type="ECO:0000256" key="5">
    <source>
        <dbReference type="PROSITE-ProRule" id="PRU00070"/>
    </source>
</evidence>
<dbReference type="EMBL" id="JAZDUA010000001">
    <property type="protein sequence ID" value="KAK7874536.1"/>
    <property type="molecule type" value="Genomic_DNA"/>
</dbReference>
<keyword evidence="2 5" id="KW-0862">Zinc</keyword>
<dbReference type="GO" id="GO:0000978">
    <property type="term" value="F:RNA polymerase II cis-regulatory region sequence-specific DNA binding"/>
    <property type="evidence" value="ECO:0007669"/>
    <property type="project" value="TreeGrafter"/>
</dbReference>
<dbReference type="Proteomes" id="UP001378592">
    <property type="component" value="Unassembled WGS sequence"/>
</dbReference>
<feature type="region of interest" description="Disordered" evidence="6">
    <location>
        <begin position="152"/>
        <end position="225"/>
    </location>
</feature>
<dbReference type="AlphaFoldDB" id="A0AAN9W1V1"/>
<evidence type="ECO:0000313" key="8">
    <source>
        <dbReference type="EMBL" id="KAK7874536.1"/>
    </source>
</evidence>
<dbReference type="Pfam" id="PF00751">
    <property type="entry name" value="DM"/>
    <property type="match status" value="1"/>
</dbReference>
<dbReference type="GO" id="GO:0007548">
    <property type="term" value="P:sex differentiation"/>
    <property type="evidence" value="ECO:0007669"/>
    <property type="project" value="TreeGrafter"/>
</dbReference>
<feature type="compositionally biased region" description="Basic and acidic residues" evidence="6">
    <location>
        <begin position="280"/>
        <end position="294"/>
    </location>
</feature>
<feature type="domain" description="DM" evidence="7">
    <location>
        <begin position="54"/>
        <end position="101"/>
    </location>
</feature>
<keyword evidence="4 5" id="KW-0539">Nucleus</keyword>
<feature type="region of interest" description="Disordered" evidence="6">
    <location>
        <begin position="1"/>
        <end position="48"/>
    </location>
</feature>
<dbReference type="GO" id="GO:0005634">
    <property type="term" value="C:nucleus"/>
    <property type="evidence" value="ECO:0007669"/>
    <property type="project" value="UniProtKB-SubCell"/>
</dbReference>
<evidence type="ECO:0000256" key="1">
    <source>
        <dbReference type="ARBA" id="ARBA00022723"/>
    </source>
</evidence>
<feature type="DNA-binding region" description="DM" evidence="5">
    <location>
        <begin position="54"/>
        <end position="101"/>
    </location>
</feature>
<evidence type="ECO:0000256" key="2">
    <source>
        <dbReference type="ARBA" id="ARBA00022833"/>
    </source>
</evidence>
<proteinExistence type="predicted"/>
<dbReference type="GO" id="GO:0046872">
    <property type="term" value="F:metal ion binding"/>
    <property type="evidence" value="ECO:0007669"/>
    <property type="project" value="UniProtKB-KW"/>
</dbReference>
<keyword evidence="3 5" id="KW-0238">DNA-binding</keyword>
<dbReference type="SMART" id="SM00301">
    <property type="entry name" value="DM"/>
    <property type="match status" value="1"/>
</dbReference>
<feature type="compositionally biased region" description="Pro residues" evidence="6">
    <location>
        <begin position="175"/>
        <end position="202"/>
    </location>
</feature>
<name>A0AAN9W1V1_9ORTH</name>
<comment type="caution">
    <text evidence="8">The sequence shown here is derived from an EMBL/GenBank/DDBJ whole genome shotgun (WGS) entry which is preliminary data.</text>
</comment>
<dbReference type="InterPro" id="IPR026607">
    <property type="entry name" value="DMRT"/>
</dbReference>
<reference evidence="8 9" key="1">
    <citation type="submission" date="2024-03" db="EMBL/GenBank/DDBJ databases">
        <title>The genome assembly and annotation of the cricket Gryllus longicercus Weissman &amp; Gray.</title>
        <authorList>
            <person name="Szrajer S."/>
            <person name="Gray D."/>
            <person name="Ylla G."/>
        </authorList>
    </citation>
    <scope>NUCLEOTIDE SEQUENCE [LARGE SCALE GENOMIC DNA]</scope>
    <source>
        <strain evidence="8">DAG 2021-001</strain>
        <tissue evidence="8">Whole body minus gut</tissue>
    </source>
</reference>
<dbReference type="Gene3D" id="4.10.1040.10">
    <property type="entry name" value="DM DNA-binding domain"/>
    <property type="match status" value="1"/>
</dbReference>
<dbReference type="Gene3D" id="1.10.8.10">
    <property type="entry name" value="DNA helicase RuvA subunit, C-terminal domain"/>
    <property type="match status" value="1"/>
</dbReference>
<organism evidence="8 9">
    <name type="scientific">Gryllus longicercus</name>
    <dbReference type="NCBI Taxonomy" id="2509291"/>
    <lineage>
        <taxon>Eukaryota</taxon>
        <taxon>Metazoa</taxon>
        <taxon>Ecdysozoa</taxon>
        <taxon>Arthropoda</taxon>
        <taxon>Hexapoda</taxon>
        <taxon>Insecta</taxon>
        <taxon>Pterygota</taxon>
        <taxon>Neoptera</taxon>
        <taxon>Polyneoptera</taxon>
        <taxon>Orthoptera</taxon>
        <taxon>Ensifera</taxon>
        <taxon>Gryllidea</taxon>
        <taxon>Grylloidea</taxon>
        <taxon>Gryllidae</taxon>
        <taxon>Gryllinae</taxon>
        <taxon>Gryllus</taxon>
    </lineage>
</organism>
<sequence length="303" mass="32967">MSDSGEPSDAHLMSAPSTSGDEAPGEGRQRSNGAADANAVAYGGQPPSKRTPYCAKCRNHGLTVKLKGHKHKCRFRFHNCPRCWVTTMRQHLTAIQTADRRREALHEESERKRAAGLMTPDELAAEKEPTPPCTSNMVVPVPAACKLMATPGPLPGHPHTPLLPPPPSHQLDPLQPLPTLPLPPPPPPPPGHHLAPLPPQQWPPSTTLDAETPRITPSLRSGRSSVTRILRGHEANGVPAHHSGESVEVLPQSIQMLLDAFRLPMDALPLVYMVLKDSRSDVKEASKRILEGQKRRLSGRARQ</sequence>
<comment type="subcellular location">
    <subcellularLocation>
        <location evidence="5">Nucleus</location>
    </subcellularLocation>
</comment>
<dbReference type="PANTHER" id="PTHR12322:SF116">
    <property type="entry name" value="DOUBLESEX-MAB RELATED 99B"/>
    <property type="match status" value="1"/>
</dbReference>
<evidence type="ECO:0000256" key="4">
    <source>
        <dbReference type="ARBA" id="ARBA00023242"/>
    </source>
</evidence>